<accession>A0A433A0U4</accession>
<keyword evidence="3" id="KW-1185">Reference proteome</keyword>
<organism evidence="2 3">
    <name type="scientific">Jimgerdemannia flammicorona</name>
    <dbReference type="NCBI Taxonomy" id="994334"/>
    <lineage>
        <taxon>Eukaryota</taxon>
        <taxon>Fungi</taxon>
        <taxon>Fungi incertae sedis</taxon>
        <taxon>Mucoromycota</taxon>
        <taxon>Mucoromycotina</taxon>
        <taxon>Endogonomycetes</taxon>
        <taxon>Endogonales</taxon>
        <taxon>Endogonaceae</taxon>
        <taxon>Jimgerdemannia</taxon>
    </lineage>
</organism>
<dbReference type="InterPro" id="IPR025164">
    <property type="entry name" value="Toastrack_DUF4097"/>
</dbReference>
<comment type="caution">
    <text evidence="2">The sequence shown here is derived from an EMBL/GenBank/DDBJ whole genome shotgun (WGS) entry which is preliminary data.</text>
</comment>
<evidence type="ECO:0000259" key="1">
    <source>
        <dbReference type="Pfam" id="PF13349"/>
    </source>
</evidence>
<feature type="domain" description="DUF4097" evidence="1">
    <location>
        <begin position="88"/>
        <end position="267"/>
    </location>
</feature>
<dbReference type="AlphaFoldDB" id="A0A433A0U4"/>
<protein>
    <recommendedName>
        <fullName evidence="1">DUF4097 domain-containing protein</fullName>
    </recommendedName>
</protein>
<sequence>MVTTGIVYHGSESLPMVHNDNFEVNAFELKSLVFKLTTFGSGFIRIVQPDNSSNYEDYGDNKIHVSIKVFADHTDWFERIQIIPTKHQNNFSLVIANADNQSINRNNTFVITNRLHIKMVVTIPISLNHLEKLQLESNSQNIKIDDVDELFTESVLVKTNSGKISVVKSLDASAISLETVSGALGPMTLSAATSLSAKTTSGHIDIQQQPDSTTSSVRLETASGDIGGKFVAGQHFTANTISGSVNVVVNASESGSRPSVDLQTISGIIDGCVSVGKRLKLTSVSGPVKLQLDLGSNALNVTGSSVSGNLTINFLRPFAGDFALATLFGRMKILTSTKSSVKYREKRKTKLVGQSSTMGVKVCEGSIKLDTMSGNIELGL</sequence>
<evidence type="ECO:0000313" key="3">
    <source>
        <dbReference type="Proteomes" id="UP000268093"/>
    </source>
</evidence>
<proteinExistence type="predicted"/>
<dbReference type="Pfam" id="PF13349">
    <property type="entry name" value="DUF4097"/>
    <property type="match status" value="1"/>
</dbReference>
<gene>
    <name evidence="2" type="ORF">BC936DRAFT_142160</name>
</gene>
<dbReference type="OrthoDB" id="3539644at2759"/>
<dbReference type="Proteomes" id="UP000268093">
    <property type="component" value="Unassembled WGS sequence"/>
</dbReference>
<name>A0A433A0U4_9FUNG</name>
<evidence type="ECO:0000313" key="2">
    <source>
        <dbReference type="EMBL" id="RUO96362.1"/>
    </source>
</evidence>
<reference evidence="2 3" key="1">
    <citation type="journal article" date="2018" name="New Phytol.">
        <title>Phylogenomics of Endogonaceae and evolution of mycorrhizas within Mucoromycota.</title>
        <authorList>
            <person name="Chang Y."/>
            <person name="Desiro A."/>
            <person name="Na H."/>
            <person name="Sandor L."/>
            <person name="Lipzen A."/>
            <person name="Clum A."/>
            <person name="Barry K."/>
            <person name="Grigoriev I.V."/>
            <person name="Martin F.M."/>
            <person name="Stajich J.E."/>
            <person name="Smith M.E."/>
            <person name="Bonito G."/>
            <person name="Spatafora J.W."/>
        </authorList>
    </citation>
    <scope>NUCLEOTIDE SEQUENCE [LARGE SCALE GENOMIC DNA]</scope>
    <source>
        <strain evidence="2 3">GMNB39</strain>
    </source>
</reference>
<dbReference type="EMBL" id="RBNI01021781">
    <property type="protein sequence ID" value="RUO96362.1"/>
    <property type="molecule type" value="Genomic_DNA"/>
</dbReference>